<gene>
    <name evidence="1" type="ORF">ACFQ22_13310</name>
</gene>
<keyword evidence="1" id="KW-0378">Hydrolase</keyword>
<dbReference type="RefSeq" id="WP_121977301.1">
    <property type="nucleotide sequence ID" value="NZ_JBHTLH010000043.1"/>
</dbReference>
<dbReference type="InterPro" id="IPR052891">
    <property type="entry name" value="DNA-3mA_glycosylase"/>
</dbReference>
<dbReference type="InterPro" id="IPR011257">
    <property type="entry name" value="DNA_glycosylase"/>
</dbReference>
<keyword evidence="2" id="KW-1185">Reference proteome</keyword>
<evidence type="ECO:0000313" key="1">
    <source>
        <dbReference type="EMBL" id="MFD1126318.1"/>
    </source>
</evidence>
<keyword evidence="1" id="KW-0326">Glycosidase</keyword>
<dbReference type="PANTHER" id="PTHR30037:SF4">
    <property type="entry name" value="DNA-3-METHYLADENINE GLYCOSYLASE I"/>
    <property type="match status" value="1"/>
</dbReference>
<dbReference type="Pfam" id="PF03352">
    <property type="entry name" value="Adenine_glyco"/>
    <property type="match status" value="1"/>
</dbReference>
<dbReference type="SUPFAM" id="SSF48150">
    <property type="entry name" value="DNA-glycosylase"/>
    <property type="match status" value="1"/>
</dbReference>
<protein>
    <submittedName>
        <fullName evidence="1">DNA-3-methyladenine glycosylase I</fullName>
        <ecNumber evidence="1">3.2.2.20</ecNumber>
    </submittedName>
</protein>
<organism evidence="1 2">
    <name type="scientific">Lentilactobacillus raoultii</name>
    <dbReference type="NCBI Taxonomy" id="1987503"/>
    <lineage>
        <taxon>Bacteria</taxon>
        <taxon>Bacillati</taxon>
        <taxon>Bacillota</taxon>
        <taxon>Bacilli</taxon>
        <taxon>Lactobacillales</taxon>
        <taxon>Lactobacillaceae</taxon>
        <taxon>Lentilactobacillus</taxon>
    </lineage>
</organism>
<dbReference type="EMBL" id="JBHTLH010000043">
    <property type="protein sequence ID" value="MFD1126318.1"/>
    <property type="molecule type" value="Genomic_DNA"/>
</dbReference>
<proteinExistence type="predicted"/>
<reference evidence="2" key="1">
    <citation type="journal article" date="2019" name="Int. J. Syst. Evol. Microbiol.">
        <title>The Global Catalogue of Microorganisms (GCM) 10K type strain sequencing project: providing services to taxonomists for standard genome sequencing and annotation.</title>
        <authorList>
            <consortium name="The Broad Institute Genomics Platform"/>
            <consortium name="The Broad Institute Genome Sequencing Center for Infectious Disease"/>
            <person name="Wu L."/>
            <person name="Ma J."/>
        </authorList>
    </citation>
    <scope>NUCLEOTIDE SEQUENCE [LARGE SCALE GENOMIC DNA]</scope>
    <source>
        <strain evidence="2">CCUG 71848</strain>
    </source>
</reference>
<sequence length="180" mass="21008">MTTRCSWATKSPELMVYHDTQWGKPTREVQTLFRALCLEILQAGLAFQVILKHEDGMDQLLHRFSINYLAKLDLDELNFLCRDKRMIRNRRKIQAIIDNAKIVSQNPGYFVDLTWAPVHYVQLDHVLVKSLRSEDYQEFVKPFVSAFKEFGLKRIGPVTVYSYLQAVGVINDHLVTCDFR</sequence>
<evidence type="ECO:0000313" key="2">
    <source>
        <dbReference type="Proteomes" id="UP001597156"/>
    </source>
</evidence>
<dbReference type="Gene3D" id="1.10.340.30">
    <property type="entry name" value="Hypothetical protein, domain 2"/>
    <property type="match status" value="1"/>
</dbReference>
<dbReference type="Proteomes" id="UP001597156">
    <property type="component" value="Unassembled WGS sequence"/>
</dbReference>
<dbReference type="GO" id="GO:0008725">
    <property type="term" value="F:DNA-3-methyladenine glycosylase activity"/>
    <property type="evidence" value="ECO:0007669"/>
    <property type="project" value="UniProtKB-EC"/>
</dbReference>
<comment type="caution">
    <text evidence="1">The sequence shown here is derived from an EMBL/GenBank/DDBJ whole genome shotgun (WGS) entry which is preliminary data.</text>
</comment>
<accession>A0ABW3PJY3</accession>
<dbReference type="InterPro" id="IPR005019">
    <property type="entry name" value="Adenine_glyco"/>
</dbReference>
<name>A0ABW3PJY3_9LACO</name>
<dbReference type="PANTHER" id="PTHR30037">
    <property type="entry name" value="DNA-3-METHYLADENINE GLYCOSYLASE 1"/>
    <property type="match status" value="1"/>
</dbReference>
<dbReference type="EC" id="3.2.2.20" evidence="1"/>